<comment type="caution">
    <text evidence="1">The sequence shown here is derived from an EMBL/GenBank/DDBJ whole genome shotgun (WGS) entry which is preliminary data.</text>
</comment>
<dbReference type="RefSeq" id="WP_046219233.1">
    <property type="nucleotide sequence ID" value="NZ_JWYV01000002.1"/>
</dbReference>
<dbReference type="PATRIC" id="fig|265726.11.peg.2024"/>
<dbReference type="Gene3D" id="2.60.40.3440">
    <property type="match status" value="1"/>
</dbReference>
<dbReference type="Pfam" id="PF17963">
    <property type="entry name" value="Big_9"/>
    <property type="match status" value="1"/>
</dbReference>
<accession>A0A0F5VFN1</accession>
<dbReference type="Proteomes" id="UP000033633">
    <property type="component" value="Unassembled WGS sequence"/>
</dbReference>
<evidence type="ECO:0000313" key="1">
    <source>
        <dbReference type="EMBL" id="KKD00868.1"/>
    </source>
</evidence>
<sequence>MTRSIRTTLLLSAVILAGCNGSSDSGQDAPGRTNAAPVAMPLSLTTQTDTPITGSLKATDKDGDTLRFALGNAPGQGTVVITPGGTVTYTPASGITGNDQFSYTVSDGNNEPVSAQVSVTIEVLQVSFASFSREVFNAPLNSTPKSLRGRSVSNDVSSPDFYDDLLME</sequence>
<organism evidence="1 2">
    <name type="scientific">Photobacterium halotolerans</name>
    <dbReference type="NCBI Taxonomy" id="265726"/>
    <lineage>
        <taxon>Bacteria</taxon>
        <taxon>Pseudomonadati</taxon>
        <taxon>Pseudomonadota</taxon>
        <taxon>Gammaproteobacteria</taxon>
        <taxon>Vibrionales</taxon>
        <taxon>Vibrionaceae</taxon>
        <taxon>Photobacterium</taxon>
    </lineage>
</organism>
<evidence type="ECO:0000313" key="2">
    <source>
        <dbReference type="Proteomes" id="UP000033633"/>
    </source>
</evidence>
<dbReference type="EMBL" id="JWYV01000002">
    <property type="protein sequence ID" value="KKD00868.1"/>
    <property type="molecule type" value="Genomic_DNA"/>
</dbReference>
<protein>
    <recommendedName>
        <fullName evidence="3">Cadherin domain-containing protein</fullName>
    </recommendedName>
</protein>
<reference evidence="1 2" key="1">
    <citation type="submission" date="2014-12" db="EMBL/GenBank/DDBJ databases">
        <title>Mercury Reductase activity and rhizosphere competence traits in the genome of root associated Photobacterium halotolerans MELD1.</title>
        <authorList>
            <person name="Mathew D.C."/>
            <person name="Huang C.-C."/>
        </authorList>
    </citation>
    <scope>NUCLEOTIDE SEQUENCE [LARGE SCALE GENOMIC DNA]</scope>
    <source>
        <strain evidence="1 2">MELD1</strain>
    </source>
</reference>
<proteinExistence type="predicted"/>
<gene>
    <name evidence="1" type="ORF">KY46_03390</name>
</gene>
<dbReference type="AlphaFoldDB" id="A0A0F5VFN1"/>
<dbReference type="OrthoDB" id="5769598at2"/>
<keyword evidence="2" id="KW-1185">Reference proteome</keyword>
<dbReference type="STRING" id="265726.KY46_03390"/>
<dbReference type="PROSITE" id="PS51257">
    <property type="entry name" value="PROKAR_LIPOPROTEIN"/>
    <property type="match status" value="1"/>
</dbReference>
<evidence type="ECO:0008006" key="3">
    <source>
        <dbReference type="Google" id="ProtNLM"/>
    </source>
</evidence>
<name>A0A0F5VFN1_9GAMM</name>